<name>A0A1H3C340_9RHOB</name>
<dbReference type="PRINTS" id="PR00377">
    <property type="entry name" value="IMPHPHTASES"/>
</dbReference>
<dbReference type="PANTHER" id="PTHR20854">
    <property type="entry name" value="INOSITOL MONOPHOSPHATASE"/>
    <property type="match status" value="1"/>
</dbReference>
<feature type="binding site" evidence="4">
    <location>
        <position position="89"/>
    </location>
    <ligand>
        <name>Mg(2+)</name>
        <dbReference type="ChEBI" id="CHEBI:18420"/>
        <label>1</label>
        <note>catalytic</note>
    </ligand>
</feature>
<dbReference type="Proteomes" id="UP000199441">
    <property type="component" value="Unassembled WGS sequence"/>
</dbReference>
<dbReference type="AlphaFoldDB" id="A0A1H3C340"/>
<protein>
    <submittedName>
        <fullName evidence="5">Myo-inositol-1(Or 4)-monophosphatase</fullName>
    </submittedName>
</protein>
<organism evidence="5 6">
    <name type="scientific">Litoreibacter albidus</name>
    <dbReference type="NCBI Taxonomy" id="670155"/>
    <lineage>
        <taxon>Bacteria</taxon>
        <taxon>Pseudomonadati</taxon>
        <taxon>Pseudomonadota</taxon>
        <taxon>Alphaproteobacteria</taxon>
        <taxon>Rhodobacterales</taxon>
        <taxon>Roseobacteraceae</taxon>
        <taxon>Litoreibacter</taxon>
    </lineage>
</organism>
<feature type="binding site" evidence="4">
    <location>
        <position position="88"/>
    </location>
    <ligand>
        <name>Mg(2+)</name>
        <dbReference type="ChEBI" id="CHEBI:18420"/>
        <label>1</label>
        <note>catalytic</note>
    </ligand>
</feature>
<dbReference type="Pfam" id="PF00459">
    <property type="entry name" value="Inositol_P"/>
    <property type="match status" value="1"/>
</dbReference>
<sequence>MPVTDDLQLLIDAAYASGDIARKFFNAEPEVWDKAGNAGPVTEADLAIDTMLRTDLLAARQNYGWLSEETEDTQDRLMNERVFIVDPIDGTRAFIAGEQHFSHSLAISQEGRITTAVVYVPMMDLMFAASEGQKSTLNGEIINTSDQSALEGATVLATKPHMQPEFWIGDVPPVKRKFRPSLAYRLCLVAQGRYDAMLTLRDCWEWDIAAGDLIVRQAGGTVTDRHNGPLYFNSPRPKTKGCHAAGPSLHKALQARIRQPEPQ</sequence>
<feature type="binding site" evidence="4">
    <location>
        <position position="207"/>
    </location>
    <ligand>
        <name>Mg(2+)</name>
        <dbReference type="ChEBI" id="CHEBI:18420"/>
        <label>1</label>
        <note>catalytic</note>
    </ligand>
</feature>
<dbReference type="STRING" id="670155.SAMN04488001_3312"/>
<feature type="binding site" evidence="4">
    <location>
        <position position="68"/>
    </location>
    <ligand>
        <name>Mg(2+)</name>
        <dbReference type="ChEBI" id="CHEBI:18420"/>
        <label>1</label>
        <note>catalytic</note>
    </ligand>
</feature>
<evidence type="ECO:0000313" key="5">
    <source>
        <dbReference type="EMBL" id="SDX48318.1"/>
    </source>
</evidence>
<dbReference type="GO" id="GO:0007165">
    <property type="term" value="P:signal transduction"/>
    <property type="evidence" value="ECO:0007669"/>
    <property type="project" value="TreeGrafter"/>
</dbReference>
<dbReference type="Gene3D" id="3.40.190.80">
    <property type="match status" value="1"/>
</dbReference>
<gene>
    <name evidence="5" type="ORF">SAMN04488001_3312</name>
</gene>
<dbReference type="CDD" id="cd01638">
    <property type="entry name" value="CysQ"/>
    <property type="match status" value="1"/>
</dbReference>
<comment type="cofactor">
    <cofactor evidence="4">
        <name>Mg(2+)</name>
        <dbReference type="ChEBI" id="CHEBI:18420"/>
    </cofactor>
</comment>
<proteinExistence type="inferred from homology"/>
<evidence type="ECO:0000256" key="1">
    <source>
        <dbReference type="ARBA" id="ARBA00009759"/>
    </source>
</evidence>
<reference evidence="6" key="1">
    <citation type="submission" date="2016-10" db="EMBL/GenBank/DDBJ databases">
        <authorList>
            <person name="Varghese N."/>
            <person name="Submissions S."/>
        </authorList>
    </citation>
    <scope>NUCLEOTIDE SEQUENCE [LARGE SCALE GENOMIC DNA]</scope>
    <source>
        <strain evidence="6">DSM 26922</strain>
    </source>
</reference>
<dbReference type="GO" id="GO:0046854">
    <property type="term" value="P:phosphatidylinositol phosphate biosynthetic process"/>
    <property type="evidence" value="ECO:0007669"/>
    <property type="project" value="InterPro"/>
</dbReference>
<feature type="binding site" evidence="4">
    <location>
        <position position="86"/>
    </location>
    <ligand>
        <name>Mg(2+)</name>
        <dbReference type="ChEBI" id="CHEBI:18420"/>
        <label>1</label>
        <note>catalytic</note>
    </ligand>
</feature>
<dbReference type="OrthoDB" id="9785695at2"/>
<dbReference type="SUPFAM" id="SSF56655">
    <property type="entry name" value="Carbohydrate phosphatase"/>
    <property type="match status" value="1"/>
</dbReference>
<dbReference type="GO" id="GO:0006020">
    <property type="term" value="P:inositol metabolic process"/>
    <property type="evidence" value="ECO:0007669"/>
    <property type="project" value="TreeGrafter"/>
</dbReference>
<dbReference type="Gene3D" id="3.30.540.10">
    <property type="entry name" value="Fructose-1,6-Bisphosphatase, subunit A, domain 1"/>
    <property type="match status" value="1"/>
</dbReference>
<dbReference type="EMBL" id="FNOI01000008">
    <property type="protein sequence ID" value="SDX48318.1"/>
    <property type="molecule type" value="Genomic_DNA"/>
</dbReference>
<keyword evidence="6" id="KW-1185">Reference proteome</keyword>
<dbReference type="PANTHER" id="PTHR20854:SF4">
    <property type="entry name" value="INOSITOL-1-MONOPHOSPHATASE-RELATED"/>
    <property type="match status" value="1"/>
</dbReference>
<comment type="similarity">
    <text evidence="1">Belongs to the inositol monophosphatase superfamily.</text>
</comment>
<dbReference type="PROSITE" id="PS00630">
    <property type="entry name" value="IMP_2"/>
    <property type="match status" value="1"/>
</dbReference>
<dbReference type="GO" id="GO:0046872">
    <property type="term" value="F:metal ion binding"/>
    <property type="evidence" value="ECO:0007669"/>
    <property type="project" value="UniProtKB-KW"/>
</dbReference>
<dbReference type="InterPro" id="IPR020550">
    <property type="entry name" value="Inositol_monophosphatase_CS"/>
</dbReference>
<keyword evidence="3 4" id="KW-0460">Magnesium</keyword>
<keyword evidence="2 4" id="KW-0479">Metal-binding</keyword>
<evidence type="ECO:0000256" key="4">
    <source>
        <dbReference type="PIRSR" id="PIRSR600760-2"/>
    </source>
</evidence>
<dbReference type="InterPro" id="IPR000760">
    <property type="entry name" value="Inositol_monophosphatase-like"/>
</dbReference>
<dbReference type="GO" id="GO:0008934">
    <property type="term" value="F:inositol monophosphate 1-phosphatase activity"/>
    <property type="evidence" value="ECO:0007669"/>
    <property type="project" value="TreeGrafter"/>
</dbReference>
<accession>A0A1H3C340</accession>
<evidence type="ECO:0000313" key="6">
    <source>
        <dbReference type="Proteomes" id="UP000199441"/>
    </source>
</evidence>
<evidence type="ECO:0000256" key="3">
    <source>
        <dbReference type="ARBA" id="ARBA00022842"/>
    </source>
</evidence>
<evidence type="ECO:0000256" key="2">
    <source>
        <dbReference type="ARBA" id="ARBA00022723"/>
    </source>
</evidence>